<evidence type="ECO:0000256" key="7">
    <source>
        <dbReference type="ARBA" id="ARBA00049120"/>
    </source>
</evidence>
<dbReference type="Proteomes" id="UP000025748">
    <property type="component" value="Unassembled WGS sequence"/>
</dbReference>
<dbReference type="InterPro" id="IPR012327">
    <property type="entry name" value="MeTrfase_D12"/>
</dbReference>
<keyword evidence="5" id="KW-0949">S-adenosyl-L-methionine</keyword>
<accession>A0ABR4QZ74</accession>
<protein>
    <recommendedName>
        <fullName evidence="2">site-specific DNA-methyltransferase (cytosine-N(4)-specific)</fullName>
        <ecNumber evidence="2">2.1.1.113</ecNumber>
    </recommendedName>
</protein>
<dbReference type="Gene3D" id="3.40.50.150">
    <property type="entry name" value="Vaccinia Virus protein VP39"/>
    <property type="match status" value="2"/>
</dbReference>
<evidence type="ECO:0000256" key="3">
    <source>
        <dbReference type="ARBA" id="ARBA00022603"/>
    </source>
</evidence>
<comment type="similarity">
    <text evidence="1">Belongs to the N(4)/N(6)-methyltransferase family. N(4) subfamily.</text>
</comment>
<dbReference type="InterPro" id="IPR017985">
    <property type="entry name" value="MeTrfase_CN4_CS"/>
</dbReference>
<evidence type="ECO:0000256" key="5">
    <source>
        <dbReference type="ARBA" id="ARBA00022691"/>
    </source>
</evidence>
<dbReference type="InterPro" id="IPR029063">
    <property type="entry name" value="SAM-dependent_MTases_sf"/>
</dbReference>
<name>A0ABR4QZ74_9BORD</name>
<evidence type="ECO:0000313" key="9">
    <source>
        <dbReference type="Proteomes" id="UP000025748"/>
    </source>
</evidence>
<evidence type="ECO:0000256" key="6">
    <source>
        <dbReference type="ARBA" id="ARBA00022747"/>
    </source>
</evidence>
<evidence type="ECO:0000256" key="4">
    <source>
        <dbReference type="ARBA" id="ARBA00022679"/>
    </source>
</evidence>
<organism evidence="8 9">
    <name type="scientific">Bordetella hinzii OH87 BAL007II</name>
    <dbReference type="NCBI Taxonomy" id="1331262"/>
    <lineage>
        <taxon>Bacteria</taxon>
        <taxon>Pseudomonadati</taxon>
        <taxon>Pseudomonadota</taxon>
        <taxon>Betaproteobacteria</taxon>
        <taxon>Burkholderiales</taxon>
        <taxon>Alcaligenaceae</taxon>
        <taxon>Bordetella</taxon>
    </lineage>
</organism>
<comment type="catalytic activity">
    <reaction evidence="7">
        <text>a 2'-deoxycytidine in DNA + S-adenosyl-L-methionine = an N(4)-methyl-2'-deoxycytidine in DNA + S-adenosyl-L-homocysteine + H(+)</text>
        <dbReference type="Rhea" id="RHEA:16857"/>
        <dbReference type="Rhea" id="RHEA-COMP:11369"/>
        <dbReference type="Rhea" id="RHEA-COMP:13674"/>
        <dbReference type="ChEBI" id="CHEBI:15378"/>
        <dbReference type="ChEBI" id="CHEBI:57856"/>
        <dbReference type="ChEBI" id="CHEBI:59789"/>
        <dbReference type="ChEBI" id="CHEBI:85452"/>
        <dbReference type="ChEBI" id="CHEBI:137933"/>
        <dbReference type="EC" id="2.1.1.113"/>
    </reaction>
</comment>
<dbReference type="PROSITE" id="PS00093">
    <property type="entry name" value="N4_MTASE"/>
    <property type="match status" value="1"/>
</dbReference>
<evidence type="ECO:0000256" key="2">
    <source>
        <dbReference type="ARBA" id="ARBA00012185"/>
    </source>
</evidence>
<reference evidence="8 9" key="1">
    <citation type="submission" date="2014-03" db="EMBL/GenBank/DDBJ databases">
        <title>Genome sequence of Bordetella hinzii.</title>
        <authorList>
            <person name="Register K."/>
            <person name="Harvill E."/>
            <person name="Goodfield L.L."/>
            <person name="Ivanov Y.V."/>
            <person name="Meyer J.A."/>
            <person name="Muse S.J."/>
            <person name="Jacobs N."/>
            <person name="Bendor L."/>
            <person name="Smallridge W.E."/>
            <person name="Brinkac L.M."/>
            <person name="Sanka R."/>
            <person name="Kim M."/>
            <person name="Losada L."/>
        </authorList>
    </citation>
    <scope>NUCLEOTIDE SEQUENCE [LARGE SCALE GENOMIC DNA]</scope>
    <source>
        <strain evidence="8 9">OH87 BAL007II</strain>
    </source>
</reference>
<keyword evidence="6" id="KW-0680">Restriction system</keyword>
<sequence length="410" mass="45533">MRSIERDLVGQRSDLTFKHNQSLGRHGWLRLTPAYSVKLVKEIITGAPAGMAVLDPFSGTATTTLTAAEHGNEAVSFDINPFLIWLGNIKCRSYTSAHVREVRDGAVTAIARTPVLLSQDNWRPPLFNIERWWSSTTLEVLAALRTALVEQFGEPVEDRTDGLAWVAFCRLVIETSSAAFNHVSMSFSSEAAHYEIEHVTDLYSAILDSVLASCSSSLAGQGKVVEVDSRAIPEMERRFGLVVTSPPYPNRISYIRELRPYMYWMKFLNEAREAGEMDWKAIGGTWGIATSRLATWGPNGHALPDILTDTVSRIAATDTKNASLLATYVLKYFYDMHLHLSSLPNALEPGAELHYIVGNSTFFGNMVDTPAILAASMQMLGYDEIDSKIIRKRNSNKALFEYDVTASWNG</sequence>
<keyword evidence="4" id="KW-0808">Transferase</keyword>
<dbReference type="Pfam" id="PF02086">
    <property type="entry name" value="MethyltransfD12"/>
    <property type="match status" value="1"/>
</dbReference>
<dbReference type="SUPFAM" id="SSF53335">
    <property type="entry name" value="S-adenosyl-L-methionine-dependent methyltransferases"/>
    <property type="match status" value="1"/>
</dbReference>
<dbReference type="EMBL" id="JHEM01000020">
    <property type="protein sequence ID" value="KCB23475.1"/>
    <property type="molecule type" value="Genomic_DNA"/>
</dbReference>
<dbReference type="EC" id="2.1.1.113" evidence="2"/>
<comment type="caution">
    <text evidence="8">The sequence shown here is derived from an EMBL/GenBank/DDBJ whole genome shotgun (WGS) entry which is preliminary data.</text>
</comment>
<evidence type="ECO:0000313" key="8">
    <source>
        <dbReference type="EMBL" id="KCB23475.1"/>
    </source>
</evidence>
<keyword evidence="3" id="KW-0489">Methyltransferase</keyword>
<dbReference type="RefSeq" id="WP_221886781.1">
    <property type="nucleotide sequence ID" value="NZ_JHEM01000020.1"/>
</dbReference>
<gene>
    <name evidence="8" type="ORF">L544_2482</name>
</gene>
<evidence type="ECO:0000256" key="1">
    <source>
        <dbReference type="ARBA" id="ARBA00010203"/>
    </source>
</evidence>
<keyword evidence="9" id="KW-1185">Reference proteome</keyword>
<proteinExistence type="inferred from homology"/>